<feature type="transmembrane region" description="Helical" evidence="1">
    <location>
        <begin position="89"/>
        <end position="106"/>
    </location>
</feature>
<proteinExistence type="predicted"/>
<dbReference type="EMBL" id="LGIA01000208">
    <property type="protein sequence ID" value="KOH42867.1"/>
    <property type="molecule type" value="Genomic_DNA"/>
</dbReference>
<sequence>MNYTIQQSIPSDVASDVLLAQIKADFNQKYFQTEQVGNRLLFSRQVDRRRVNRYQIISELLKSLPEGEILIERQAHPKLVCKANYQKQVIVSIFLGTIIGLMFSWLQGFDIALIFKISIPVSAFFIFRGIKNGNAQLKKLLLQAILRVQTPEAE</sequence>
<dbReference type="AlphaFoldDB" id="A0A0L8V3R7"/>
<accession>A0A0L8V3R7</accession>
<evidence type="ECO:0000313" key="2">
    <source>
        <dbReference type="EMBL" id="KOH42867.1"/>
    </source>
</evidence>
<reference evidence="3" key="1">
    <citation type="submission" date="2015-07" db="EMBL/GenBank/DDBJ databases">
        <title>Genome sequencing of Sunxiuqinia dokdonensis strain SK.</title>
        <authorList>
            <person name="Ahn S."/>
            <person name="Kim B.-C."/>
        </authorList>
    </citation>
    <scope>NUCLEOTIDE SEQUENCE [LARGE SCALE GENOMIC DNA]</scope>
    <source>
        <strain evidence="3">SK</strain>
    </source>
</reference>
<dbReference type="RefSeq" id="WP_053188107.1">
    <property type="nucleotide sequence ID" value="NZ_LGIA01000208.1"/>
</dbReference>
<comment type="caution">
    <text evidence="2">The sequence shown here is derived from an EMBL/GenBank/DDBJ whole genome shotgun (WGS) entry which is preliminary data.</text>
</comment>
<keyword evidence="1" id="KW-0472">Membrane</keyword>
<gene>
    <name evidence="2" type="ORF">NC99_43100</name>
</gene>
<keyword evidence="1" id="KW-1133">Transmembrane helix</keyword>
<dbReference type="Proteomes" id="UP000036958">
    <property type="component" value="Unassembled WGS sequence"/>
</dbReference>
<name>A0A0L8V3R7_9BACT</name>
<keyword evidence="1" id="KW-0812">Transmembrane</keyword>
<protein>
    <submittedName>
        <fullName evidence="2">Uncharacterized protein</fullName>
    </submittedName>
</protein>
<dbReference type="STRING" id="1409788.NC99_43100"/>
<feature type="transmembrane region" description="Helical" evidence="1">
    <location>
        <begin position="112"/>
        <end position="130"/>
    </location>
</feature>
<evidence type="ECO:0000313" key="3">
    <source>
        <dbReference type="Proteomes" id="UP000036958"/>
    </source>
</evidence>
<keyword evidence="3" id="KW-1185">Reference proteome</keyword>
<organism evidence="2 3">
    <name type="scientific">Sunxiuqinia dokdonensis</name>
    <dbReference type="NCBI Taxonomy" id="1409788"/>
    <lineage>
        <taxon>Bacteria</taxon>
        <taxon>Pseudomonadati</taxon>
        <taxon>Bacteroidota</taxon>
        <taxon>Bacteroidia</taxon>
        <taxon>Marinilabiliales</taxon>
        <taxon>Prolixibacteraceae</taxon>
        <taxon>Sunxiuqinia</taxon>
    </lineage>
</organism>
<evidence type="ECO:0000256" key="1">
    <source>
        <dbReference type="SAM" id="Phobius"/>
    </source>
</evidence>